<feature type="compositionally biased region" description="Low complexity" evidence="1">
    <location>
        <begin position="724"/>
        <end position="737"/>
    </location>
</feature>
<organism evidence="2 3">
    <name type="scientific">Phyllosticta capitalensis</name>
    <dbReference type="NCBI Taxonomy" id="121624"/>
    <lineage>
        <taxon>Eukaryota</taxon>
        <taxon>Fungi</taxon>
        <taxon>Dikarya</taxon>
        <taxon>Ascomycota</taxon>
        <taxon>Pezizomycotina</taxon>
        <taxon>Dothideomycetes</taxon>
        <taxon>Dothideomycetes incertae sedis</taxon>
        <taxon>Botryosphaeriales</taxon>
        <taxon>Phyllostictaceae</taxon>
        <taxon>Phyllosticta</taxon>
    </lineage>
</organism>
<dbReference type="EMBL" id="JBBWRZ010000011">
    <property type="protein sequence ID" value="KAK8225871.1"/>
    <property type="molecule type" value="Genomic_DNA"/>
</dbReference>
<proteinExistence type="predicted"/>
<feature type="compositionally biased region" description="Low complexity" evidence="1">
    <location>
        <begin position="614"/>
        <end position="662"/>
    </location>
</feature>
<feature type="compositionally biased region" description="Polar residues" evidence="1">
    <location>
        <begin position="446"/>
        <end position="455"/>
    </location>
</feature>
<evidence type="ECO:0000313" key="2">
    <source>
        <dbReference type="EMBL" id="KAK8225871.1"/>
    </source>
</evidence>
<protein>
    <submittedName>
        <fullName evidence="2">Uncharacterized protein</fullName>
    </submittedName>
</protein>
<feature type="compositionally biased region" description="Gly residues" evidence="1">
    <location>
        <begin position="886"/>
        <end position="899"/>
    </location>
</feature>
<comment type="caution">
    <text evidence="2">The sequence shown here is derived from an EMBL/GenBank/DDBJ whole genome shotgun (WGS) entry which is preliminary data.</text>
</comment>
<reference evidence="2 3" key="1">
    <citation type="submission" date="2024-04" db="EMBL/GenBank/DDBJ databases">
        <title>Phyllosticta paracitricarpa is synonymous to the EU quarantine fungus P. citricarpa based on phylogenomic analyses.</title>
        <authorList>
            <consortium name="Lawrence Berkeley National Laboratory"/>
            <person name="Van Ingen-Buijs V.A."/>
            <person name="Van Westerhoven A.C."/>
            <person name="Haridas S."/>
            <person name="Skiadas P."/>
            <person name="Martin F."/>
            <person name="Groenewald J.Z."/>
            <person name="Crous P.W."/>
            <person name="Seidl M.F."/>
        </authorList>
    </citation>
    <scope>NUCLEOTIDE SEQUENCE [LARGE SCALE GENOMIC DNA]</scope>
    <source>
        <strain evidence="2 3">CBS 123374</strain>
    </source>
</reference>
<dbReference type="Proteomes" id="UP001492380">
    <property type="component" value="Unassembled WGS sequence"/>
</dbReference>
<sequence length="928" mass="98255">MPYNHPVARPIYRSNTQSSLEGSEKPVPSFRDFVKTVPPPHSPPQKPSPLQPAQPNSPAPETSSPASASTPNPHSSVSGESSWTRPSTWDYDDDAQPKPDLEVQSPGGFVLQPETYVPPSRDHADMDRSKGPGQLFLEPRAFDPLLPDTSPLPSPAPSNGHPFEYETLVTFSPRPASESPPRAPLPPVPSSVSEKVKETSLLEKFPTPPSPSPSGKTKDSQPVTPTSAYGTPDRRGQSVSNHGLQTPDSTPRGRKTTREGSPGDRGLAHQFSIRITSPKKLVPRSAAPGADDDWEDFEGTTKRVTQDRISHDYHKALAEQYRDLAIPTPDVFEDDEEPSPFEIKTDVHEDANMAPPPLRLQKSPVDSPRDIETISLAKALAEFGQVDEEHEEPPRPSSPPRRRASVREKLPALATGTLQMILPSQHNRKPSETSATSGDIPISAPPETTTFSANETAPVKAPSNPARYNRQRPRSRVYPTKRYSGMYSSRPRSIIQPAENAKSKKGKKSKKNKDKSTPYTPPLPLTLPTTLSTESSPRPSAESRRRLPPTSSVPGTPRSATPSSAFAAIKGTTLAQRRLGPQGPNALQRSGLTPQRPIVRPPAPLPLKSHFSHSSGSSAASPTPTLSPAPTTGGSSTLANSPRLAAASATANSNAPHAPSPLQHGLTHTQLFAPGIALTTSEPSPAPSPPLTAPANLGAAVSRSPGPSAGYPRPMTRAEPPKASTPTTSLLPASLTSKPRLKTKSKSATAALPLRPKLHSPGPPPPPPPPPSPPPHSRSQPRILPPSSLSSSALPPFAPRSAPLPPMLHTNSSSSSAATTVTSALLPATPIAAAASASAVDDGPRRSLVAPGLSLMRKAVEMQRERKRGKAREELKRRIRVFGVDGAPGGGVDVGGSSAGGAQRSAAGLGKGRVEVLEGDEGRAREWL</sequence>
<feature type="compositionally biased region" description="Pro residues" evidence="1">
    <location>
        <begin position="761"/>
        <end position="776"/>
    </location>
</feature>
<evidence type="ECO:0000313" key="3">
    <source>
        <dbReference type="Proteomes" id="UP001492380"/>
    </source>
</evidence>
<accession>A0ABR1YCG1</accession>
<feature type="compositionally biased region" description="Polar residues" evidence="1">
    <location>
        <begin position="220"/>
        <end position="229"/>
    </location>
</feature>
<feature type="compositionally biased region" description="Pro residues" evidence="1">
    <location>
        <begin position="796"/>
        <end position="806"/>
    </location>
</feature>
<feature type="region of interest" description="Disordered" evidence="1">
    <location>
        <begin position="330"/>
        <end position="820"/>
    </location>
</feature>
<feature type="compositionally biased region" description="Low complexity" evidence="1">
    <location>
        <begin position="59"/>
        <end position="76"/>
    </location>
</feature>
<feature type="region of interest" description="Disordered" evidence="1">
    <location>
        <begin position="886"/>
        <end position="910"/>
    </location>
</feature>
<feature type="compositionally biased region" description="Low complexity" evidence="1">
    <location>
        <begin position="526"/>
        <end position="540"/>
    </location>
</feature>
<name>A0ABR1YCG1_9PEZI</name>
<feature type="compositionally biased region" description="Polar residues" evidence="1">
    <location>
        <begin position="77"/>
        <end position="87"/>
    </location>
</feature>
<feature type="compositionally biased region" description="Low complexity" evidence="1">
    <location>
        <begin position="777"/>
        <end position="795"/>
    </location>
</feature>
<feature type="region of interest" description="Disordered" evidence="1">
    <location>
        <begin position="1"/>
        <end position="299"/>
    </location>
</feature>
<feature type="compositionally biased region" description="Pro residues" evidence="1">
    <location>
        <begin position="37"/>
        <end position="58"/>
    </location>
</feature>
<feature type="compositionally biased region" description="Polar residues" evidence="1">
    <location>
        <begin position="550"/>
        <end position="564"/>
    </location>
</feature>
<feature type="compositionally biased region" description="Polar residues" evidence="1">
    <location>
        <begin position="416"/>
        <end position="425"/>
    </location>
</feature>
<feature type="compositionally biased region" description="Basic and acidic residues" evidence="1">
    <location>
        <begin position="120"/>
        <end position="130"/>
    </location>
</feature>
<gene>
    <name evidence="2" type="ORF">HDK90DRAFT_469573</name>
</gene>
<keyword evidence="3" id="KW-1185">Reference proteome</keyword>
<evidence type="ECO:0000256" key="1">
    <source>
        <dbReference type="SAM" id="MobiDB-lite"/>
    </source>
</evidence>
<feature type="compositionally biased region" description="Polar residues" evidence="1">
    <location>
        <begin position="237"/>
        <end position="249"/>
    </location>
</feature>
<feature type="compositionally biased region" description="Basic residues" evidence="1">
    <location>
        <begin position="503"/>
        <end position="513"/>
    </location>
</feature>